<dbReference type="GO" id="GO:0006018">
    <property type="term" value="P:2-deoxyribose 1-phosphate catabolic process"/>
    <property type="evidence" value="ECO:0007669"/>
    <property type="project" value="UniProtKB-UniRule"/>
</dbReference>
<dbReference type="UniPathway" id="UPA00002">
    <property type="reaction ID" value="UER00468"/>
</dbReference>
<evidence type="ECO:0000313" key="8">
    <source>
        <dbReference type="EMBL" id="HDQ99644.1"/>
    </source>
</evidence>
<sequence>MSNTNTPARLIDHTLLRPDATPEQVERLCGEAAEFGFAAVCVNSGHVPLCRKLLADGKVAVCTVIGFPLGANLREAKAAEAEAAVRFGATELDMVMNIGWLKAGADEMVVSDISRVVNAAPGLVVKVIIETCLLTDAEKERATRLVVSAGAHFVKTSTGFSTGGATVEDVALLARVAGGRLGVKASGGIRDLATARAMVAAGATRLGTSSGVKIFRQQEQSKED</sequence>
<dbReference type="HAMAP" id="MF_00114">
    <property type="entry name" value="DeoC_type1"/>
    <property type="match status" value="1"/>
</dbReference>
<keyword evidence="2 7" id="KW-0963">Cytoplasm</keyword>
<dbReference type="GO" id="GO:0004139">
    <property type="term" value="F:deoxyribose-phosphate aldolase activity"/>
    <property type="evidence" value="ECO:0007669"/>
    <property type="project" value="UniProtKB-UniRule"/>
</dbReference>
<dbReference type="PANTHER" id="PTHR10889:SF1">
    <property type="entry name" value="DEOXYRIBOSE-PHOSPHATE ALDOLASE"/>
    <property type="match status" value="1"/>
</dbReference>
<dbReference type="SUPFAM" id="SSF51569">
    <property type="entry name" value="Aldolase"/>
    <property type="match status" value="1"/>
</dbReference>
<dbReference type="InterPro" id="IPR011343">
    <property type="entry name" value="DeoC"/>
</dbReference>
<gene>
    <name evidence="7 8" type="primary">deoC</name>
    <name evidence="8" type="ORF">ENN51_05090</name>
</gene>
<evidence type="ECO:0000256" key="7">
    <source>
        <dbReference type="HAMAP-Rule" id="MF_00114"/>
    </source>
</evidence>
<dbReference type="GO" id="GO:0009264">
    <property type="term" value="P:deoxyribonucleotide catabolic process"/>
    <property type="evidence" value="ECO:0007669"/>
    <property type="project" value="UniProtKB-UniRule"/>
</dbReference>
<feature type="active site" description="Schiff-base intermediate with acetaldehyde" evidence="7">
    <location>
        <position position="155"/>
    </location>
</feature>
<dbReference type="EC" id="4.1.2.4" evidence="7"/>
<dbReference type="PANTHER" id="PTHR10889">
    <property type="entry name" value="DEOXYRIBOSE-PHOSPHATE ALDOLASE"/>
    <property type="match status" value="1"/>
</dbReference>
<keyword evidence="3 7" id="KW-0456">Lyase</keyword>
<dbReference type="FunFam" id="3.20.20.70:FF:000044">
    <property type="entry name" value="Deoxyribose-phosphate aldolase"/>
    <property type="match status" value="1"/>
</dbReference>
<dbReference type="EMBL" id="DSBX01000197">
    <property type="protein sequence ID" value="HDQ99644.1"/>
    <property type="molecule type" value="Genomic_DNA"/>
</dbReference>
<comment type="pathway">
    <text evidence="7">Carbohydrate degradation; 2-deoxy-D-ribose 1-phosphate degradation; D-glyceraldehyde 3-phosphate and acetaldehyde from 2-deoxy-alpha-D-ribose 1-phosphate: step 2/2.</text>
</comment>
<dbReference type="SMART" id="SM01133">
    <property type="entry name" value="DeoC"/>
    <property type="match status" value="1"/>
</dbReference>
<accession>A0A7V0T5N3</accession>
<protein>
    <recommendedName>
        <fullName evidence="7">Deoxyribose-phosphate aldolase</fullName>
        <shortName evidence="7">DERA</shortName>
        <ecNumber evidence="7">4.1.2.4</ecNumber>
    </recommendedName>
    <alternativeName>
        <fullName evidence="7">2-deoxy-D-ribose 5-phosphate aldolase</fullName>
    </alternativeName>
    <alternativeName>
        <fullName evidence="7">Phosphodeoxyriboaldolase</fullName>
        <shortName evidence="7">Deoxyriboaldolase</shortName>
    </alternativeName>
</protein>
<reference evidence="8" key="1">
    <citation type="journal article" date="2020" name="mSystems">
        <title>Genome- and Community-Level Interaction Insights into Carbon Utilization and Element Cycling Functions of Hydrothermarchaeota in Hydrothermal Sediment.</title>
        <authorList>
            <person name="Zhou Z."/>
            <person name="Liu Y."/>
            <person name="Xu W."/>
            <person name="Pan J."/>
            <person name="Luo Z.H."/>
            <person name="Li M."/>
        </authorList>
    </citation>
    <scope>NUCLEOTIDE SEQUENCE [LARGE SCALE GENOMIC DNA]</scope>
    <source>
        <strain evidence="8">SpSt-1182</strain>
    </source>
</reference>
<evidence type="ECO:0000256" key="5">
    <source>
        <dbReference type="ARBA" id="ARBA00048791"/>
    </source>
</evidence>
<proteinExistence type="inferred from homology"/>
<feature type="active site" description="Proton donor/acceptor" evidence="7">
    <location>
        <position position="184"/>
    </location>
</feature>
<dbReference type="PIRSF" id="PIRSF001357">
    <property type="entry name" value="DeoC"/>
    <property type="match status" value="1"/>
</dbReference>
<evidence type="ECO:0000256" key="6">
    <source>
        <dbReference type="ARBA" id="ARBA00056337"/>
    </source>
</evidence>
<dbReference type="NCBIfam" id="TIGR00126">
    <property type="entry name" value="deoC"/>
    <property type="match status" value="1"/>
</dbReference>
<dbReference type="CDD" id="cd00959">
    <property type="entry name" value="DeoC"/>
    <property type="match status" value="1"/>
</dbReference>
<dbReference type="Gene3D" id="3.20.20.70">
    <property type="entry name" value="Aldolase class I"/>
    <property type="match status" value="1"/>
</dbReference>
<comment type="catalytic activity">
    <reaction evidence="5 7">
        <text>2-deoxy-D-ribose 5-phosphate = D-glyceraldehyde 3-phosphate + acetaldehyde</text>
        <dbReference type="Rhea" id="RHEA:12821"/>
        <dbReference type="ChEBI" id="CHEBI:15343"/>
        <dbReference type="ChEBI" id="CHEBI:59776"/>
        <dbReference type="ChEBI" id="CHEBI:62877"/>
        <dbReference type="EC" id="4.1.2.4"/>
    </reaction>
</comment>
<keyword evidence="4 7" id="KW-0704">Schiff base</keyword>
<name>A0A7V0T5N3_UNCW3</name>
<dbReference type="Proteomes" id="UP000885672">
    <property type="component" value="Unassembled WGS sequence"/>
</dbReference>
<dbReference type="GO" id="GO:0005737">
    <property type="term" value="C:cytoplasm"/>
    <property type="evidence" value="ECO:0007669"/>
    <property type="project" value="UniProtKB-SubCell"/>
</dbReference>
<comment type="function">
    <text evidence="6 7">Catalyzes a reversible aldol reaction between acetaldehyde and D-glyceraldehyde 3-phosphate to generate 2-deoxy-D-ribose 5-phosphate.</text>
</comment>
<dbReference type="InterPro" id="IPR002915">
    <property type="entry name" value="DeoC/FbaB/LacD_aldolase"/>
</dbReference>
<dbReference type="GO" id="GO:0016052">
    <property type="term" value="P:carbohydrate catabolic process"/>
    <property type="evidence" value="ECO:0007669"/>
    <property type="project" value="TreeGrafter"/>
</dbReference>
<evidence type="ECO:0000256" key="1">
    <source>
        <dbReference type="ARBA" id="ARBA00010936"/>
    </source>
</evidence>
<dbReference type="Pfam" id="PF01791">
    <property type="entry name" value="DeoC"/>
    <property type="match status" value="1"/>
</dbReference>
<dbReference type="InterPro" id="IPR028581">
    <property type="entry name" value="DeoC_typeI"/>
</dbReference>
<evidence type="ECO:0000256" key="3">
    <source>
        <dbReference type="ARBA" id="ARBA00023239"/>
    </source>
</evidence>
<dbReference type="InterPro" id="IPR013785">
    <property type="entry name" value="Aldolase_TIM"/>
</dbReference>
<comment type="similarity">
    <text evidence="1 7">Belongs to the DeoC/FbaB aldolase family. DeoC type 1 subfamily.</text>
</comment>
<feature type="active site" description="Proton donor/acceptor" evidence="7">
    <location>
        <position position="93"/>
    </location>
</feature>
<evidence type="ECO:0000256" key="2">
    <source>
        <dbReference type="ARBA" id="ARBA00022490"/>
    </source>
</evidence>
<dbReference type="AlphaFoldDB" id="A0A7V0T5N3"/>
<comment type="caution">
    <text evidence="8">The sequence shown here is derived from an EMBL/GenBank/DDBJ whole genome shotgun (WGS) entry which is preliminary data.</text>
</comment>
<organism evidence="8">
    <name type="scientific">candidate division WOR-3 bacterium</name>
    <dbReference type="NCBI Taxonomy" id="2052148"/>
    <lineage>
        <taxon>Bacteria</taxon>
        <taxon>Bacteria division WOR-3</taxon>
    </lineage>
</organism>
<evidence type="ECO:0000256" key="4">
    <source>
        <dbReference type="ARBA" id="ARBA00023270"/>
    </source>
</evidence>
<comment type="subcellular location">
    <subcellularLocation>
        <location evidence="7">Cytoplasm</location>
    </subcellularLocation>
</comment>